<feature type="compositionally biased region" description="Basic and acidic residues" evidence="1">
    <location>
        <begin position="172"/>
        <end position="183"/>
    </location>
</feature>
<comment type="caution">
    <text evidence="3">The sequence shown here is derived from an EMBL/GenBank/DDBJ whole genome shotgun (WGS) entry which is preliminary data.</text>
</comment>
<dbReference type="GO" id="GO:0070681">
    <property type="term" value="P:glutaminyl-tRNAGln biosynthesis via transamidation"/>
    <property type="evidence" value="ECO:0007669"/>
    <property type="project" value="TreeGrafter"/>
</dbReference>
<dbReference type="GO" id="GO:0005739">
    <property type="term" value="C:mitochondrion"/>
    <property type="evidence" value="ECO:0007669"/>
    <property type="project" value="TreeGrafter"/>
</dbReference>
<feature type="compositionally biased region" description="Pro residues" evidence="1">
    <location>
        <begin position="26"/>
        <end position="35"/>
    </location>
</feature>
<dbReference type="Pfam" id="PF20978">
    <property type="entry name" value="Gta3"/>
    <property type="match status" value="1"/>
</dbReference>
<feature type="region of interest" description="Disordered" evidence="1">
    <location>
        <begin position="19"/>
        <end position="39"/>
    </location>
</feature>
<sequence length="211" mass="23583">MPRPSLCPSCNLPMRRLLRPALTRPSPSPATPHLPRPQLRTLASKTPEDLLSKPTWSVASLLDSQSPSAPQHTLSPDEEITPKKLHHLLRLSALPLPPTPEAEASLLASLRSHLRFVREIQAVDTTGVEPLRALRDETSRGREETTVRLADLKDALARETRFGHRQRPRRVKTTEGREDKVAADAENWDPLKTAGRTAADKYFVVQNKKQS</sequence>
<name>A0A8K0TAW5_9PEZI</name>
<proteinExistence type="predicted"/>
<feature type="domain" description="Glutamyl-tRNA amidotransferase complex subunit Gta3" evidence="2">
    <location>
        <begin position="75"/>
        <end position="131"/>
    </location>
</feature>
<protein>
    <recommendedName>
        <fullName evidence="2">Glutamyl-tRNA amidotransferase complex subunit Gta3 domain-containing protein</fullName>
    </recommendedName>
</protein>
<dbReference type="GO" id="GO:0030956">
    <property type="term" value="C:glutamyl-tRNA(Gln) amidotransferase complex"/>
    <property type="evidence" value="ECO:0007669"/>
    <property type="project" value="TreeGrafter"/>
</dbReference>
<dbReference type="SUPFAM" id="SSF141000">
    <property type="entry name" value="Glu-tRNAGln amidotransferase C subunit"/>
    <property type="match status" value="1"/>
</dbReference>
<dbReference type="InterPro" id="IPR003837">
    <property type="entry name" value="GatC"/>
</dbReference>
<gene>
    <name evidence="3" type="ORF">B0T11DRAFT_291971</name>
</gene>
<feature type="region of interest" description="Disordered" evidence="1">
    <location>
        <begin position="161"/>
        <end position="186"/>
    </location>
</feature>
<dbReference type="GO" id="GO:0006450">
    <property type="term" value="P:regulation of translational fidelity"/>
    <property type="evidence" value="ECO:0007669"/>
    <property type="project" value="InterPro"/>
</dbReference>
<dbReference type="AlphaFoldDB" id="A0A8K0TAW5"/>
<dbReference type="PANTHER" id="PTHR15004:SF0">
    <property type="entry name" value="GLUTAMYL-TRNA(GLN) AMIDOTRANSFERASE SUBUNIT C, MITOCHONDRIAL"/>
    <property type="match status" value="1"/>
</dbReference>
<dbReference type="PANTHER" id="PTHR15004">
    <property type="entry name" value="GLUTAMYL-TRNA(GLN) AMIDOTRANSFERASE SUBUNIT C, MITOCHONDRIAL"/>
    <property type="match status" value="1"/>
</dbReference>
<evidence type="ECO:0000256" key="1">
    <source>
        <dbReference type="SAM" id="MobiDB-lite"/>
    </source>
</evidence>
<dbReference type="InterPro" id="IPR049545">
    <property type="entry name" value="Gta3_dom"/>
</dbReference>
<reference evidence="3" key="1">
    <citation type="journal article" date="2021" name="Nat. Commun.">
        <title>Genetic determinants of endophytism in the Arabidopsis root mycobiome.</title>
        <authorList>
            <person name="Mesny F."/>
            <person name="Miyauchi S."/>
            <person name="Thiergart T."/>
            <person name="Pickel B."/>
            <person name="Atanasova L."/>
            <person name="Karlsson M."/>
            <person name="Huettel B."/>
            <person name="Barry K.W."/>
            <person name="Haridas S."/>
            <person name="Chen C."/>
            <person name="Bauer D."/>
            <person name="Andreopoulos W."/>
            <person name="Pangilinan J."/>
            <person name="LaButti K."/>
            <person name="Riley R."/>
            <person name="Lipzen A."/>
            <person name="Clum A."/>
            <person name="Drula E."/>
            <person name="Henrissat B."/>
            <person name="Kohler A."/>
            <person name="Grigoriev I.V."/>
            <person name="Martin F.M."/>
            <person name="Hacquard S."/>
        </authorList>
    </citation>
    <scope>NUCLEOTIDE SEQUENCE</scope>
    <source>
        <strain evidence="3">MPI-CAGE-AT-0016</strain>
    </source>
</reference>
<organism evidence="3 4">
    <name type="scientific">Plectosphaerella cucumerina</name>
    <dbReference type="NCBI Taxonomy" id="40658"/>
    <lineage>
        <taxon>Eukaryota</taxon>
        <taxon>Fungi</taxon>
        <taxon>Dikarya</taxon>
        <taxon>Ascomycota</taxon>
        <taxon>Pezizomycotina</taxon>
        <taxon>Sordariomycetes</taxon>
        <taxon>Hypocreomycetidae</taxon>
        <taxon>Glomerellales</taxon>
        <taxon>Plectosphaerellaceae</taxon>
        <taxon>Plectosphaerella</taxon>
    </lineage>
</organism>
<dbReference type="GO" id="GO:0032543">
    <property type="term" value="P:mitochondrial translation"/>
    <property type="evidence" value="ECO:0007669"/>
    <property type="project" value="TreeGrafter"/>
</dbReference>
<dbReference type="EMBL" id="JAGPXD010000007">
    <property type="protein sequence ID" value="KAH7347832.1"/>
    <property type="molecule type" value="Genomic_DNA"/>
</dbReference>
<accession>A0A8K0TAW5</accession>
<dbReference type="InterPro" id="IPR036113">
    <property type="entry name" value="Asp/Glu-ADT_sf_sub_c"/>
</dbReference>
<evidence type="ECO:0000313" key="3">
    <source>
        <dbReference type="EMBL" id="KAH7347832.1"/>
    </source>
</evidence>
<evidence type="ECO:0000259" key="2">
    <source>
        <dbReference type="Pfam" id="PF20978"/>
    </source>
</evidence>
<evidence type="ECO:0000313" key="4">
    <source>
        <dbReference type="Proteomes" id="UP000813385"/>
    </source>
</evidence>
<dbReference type="Proteomes" id="UP000813385">
    <property type="component" value="Unassembled WGS sequence"/>
</dbReference>
<dbReference type="OrthoDB" id="5522061at2759"/>
<keyword evidence="4" id="KW-1185">Reference proteome</keyword>